<evidence type="ECO:0000256" key="3">
    <source>
        <dbReference type="ARBA" id="ARBA00022448"/>
    </source>
</evidence>
<feature type="transmembrane region" description="Helical" evidence="12">
    <location>
        <begin position="188"/>
        <end position="209"/>
    </location>
</feature>
<dbReference type="GO" id="GO:0005886">
    <property type="term" value="C:plasma membrane"/>
    <property type="evidence" value="ECO:0007669"/>
    <property type="project" value="UniProtKB-SubCell"/>
</dbReference>
<accession>A0LMN1</accession>
<reference evidence="13 15" key="1">
    <citation type="submission" date="2006-10" db="EMBL/GenBank/DDBJ databases">
        <title>Complete sequence of Syntrophobacter fumaroxidans MPOB.</title>
        <authorList>
            <consortium name="US DOE Joint Genome Institute"/>
            <person name="Copeland A."/>
            <person name="Lucas S."/>
            <person name="Lapidus A."/>
            <person name="Barry K."/>
            <person name="Detter J.C."/>
            <person name="Glavina del Rio T."/>
            <person name="Hammon N."/>
            <person name="Israni S."/>
            <person name="Pitluck S."/>
            <person name="Goltsman E.G."/>
            <person name="Martinez M."/>
            <person name="Schmutz J."/>
            <person name="Larimer F."/>
            <person name="Land M."/>
            <person name="Hauser L."/>
            <person name="Kyrpides N."/>
            <person name="Kim E."/>
            <person name="Boone D.R."/>
            <person name="Brockman F."/>
            <person name="Culley D."/>
            <person name="Ferry J."/>
            <person name="Gunsalus R."/>
            <person name="McInerney M.J."/>
            <person name="Morrison M."/>
            <person name="Plugge C."/>
            <person name="Rohlin L."/>
            <person name="Scholten J."/>
            <person name="Sieber J."/>
            <person name="Stams A.J.M."/>
            <person name="Worm P."/>
            <person name="Henstra A.M."/>
            <person name="Richardson P."/>
        </authorList>
    </citation>
    <scope>NUCLEOTIDE SEQUENCE [LARGE SCALE GENOMIC DNA]</scope>
    <source>
        <strain evidence="15">DSM 10017 / MPOB</strain>
        <strain evidence="13">MPOB</strain>
    </source>
</reference>
<dbReference type="PANTHER" id="PTHR30365:SF14">
    <property type="entry name" value="CYTOCHROME BD MENAQUINOL OXIDASE SUBUNIT I-RELATED"/>
    <property type="match status" value="1"/>
</dbReference>
<dbReference type="RefSeq" id="WP_011699847.1">
    <property type="nucleotide sequence ID" value="NC_008554.1"/>
</dbReference>
<keyword evidence="9 12" id="KW-1133">Transmembrane helix</keyword>
<evidence type="ECO:0000313" key="13">
    <source>
        <dbReference type="EMBL" id="ABK18683.1"/>
    </source>
</evidence>
<evidence type="ECO:0000256" key="1">
    <source>
        <dbReference type="ARBA" id="ARBA00004651"/>
    </source>
</evidence>
<evidence type="ECO:0000256" key="2">
    <source>
        <dbReference type="ARBA" id="ARBA00009819"/>
    </source>
</evidence>
<keyword evidence="7 12" id="KW-0479">Metal-binding</keyword>
<feature type="transmembrane region" description="Helical" evidence="12">
    <location>
        <begin position="130"/>
        <end position="149"/>
    </location>
</feature>
<dbReference type="Pfam" id="PF01654">
    <property type="entry name" value="Cyt_bd_oxida_I"/>
    <property type="match status" value="1"/>
</dbReference>
<keyword evidence="3 12" id="KW-0813">Transport</keyword>
<evidence type="ECO:0000256" key="10">
    <source>
        <dbReference type="ARBA" id="ARBA00023004"/>
    </source>
</evidence>
<keyword evidence="11 12" id="KW-0472">Membrane</keyword>
<evidence type="ECO:0000256" key="6">
    <source>
        <dbReference type="ARBA" id="ARBA00022692"/>
    </source>
</evidence>
<keyword evidence="4 12" id="KW-1003">Cell membrane</keyword>
<keyword evidence="10 12" id="KW-0408">Iron</keyword>
<evidence type="ECO:0000313" key="15">
    <source>
        <dbReference type="Proteomes" id="UP000001784"/>
    </source>
</evidence>
<comment type="subcellular location">
    <subcellularLocation>
        <location evidence="1">Cell membrane</location>
        <topology evidence="1">Multi-pass membrane protein</topology>
    </subcellularLocation>
</comment>
<feature type="transmembrane region" description="Helical" evidence="12">
    <location>
        <begin position="324"/>
        <end position="344"/>
    </location>
</feature>
<dbReference type="HOGENOM" id="CLU_030555_3_1_7"/>
<dbReference type="KEGG" id="sfu:Sfum_3009"/>
<keyword evidence="15" id="KW-1185">Reference proteome</keyword>
<proteinExistence type="inferred from homology"/>
<dbReference type="EMBL" id="CP000478">
    <property type="protein sequence ID" value="ABK18683.1"/>
    <property type="molecule type" value="Genomic_DNA"/>
</dbReference>
<feature type="transmembrane region" description="Helical" evidence="12">
    <location>
        <begin position="23"/>
        <end position="45"/>
    </location>
</feature>
<dbReference type="AlphaFoldDB" id="A0LMN1"/>
<dbReference type="GO" id="GO:0070069">
    <property type="term" value="C:cytochrome complex"/>
    <property type="evidence" value="ECO:0007669"/>
    <property type="project" value="UniProtKB-UniRule"/>
</dbReference>
<dbReference type="GO" id="GO:0019646">
    <property type="term" value="P:aerobic electron transport chain"/>
    <property type="evidence" value="ECO:0007669"/>
    <property type="project" value="InterPro"/>
</dbReference>
<dbReference type="GO" id="GO:0009055">
    <property type="term" value="F:electron transfer activity"/>
    <property type="evidence" value="ECO:0007669"/>
    <property type="project" value="UniProtKB-UniRule"/>
</dbReference>
<organism evidence="13 15">
    <name type="scientific">Syntrophobacter fumaroxidans (strain DSM 10017 / MPOB)</name>
    <dbReference type="NCBI Taxonomy" id="335543"/>
    <lineage>
        <taxon>Bacteria</taxon>
        <taxon>Pseudomonadati</taxon>
        <taxon>Thermodesulfobacteriota</taxon>
        <taxon>Syntrophobacteria</taxon>
        <taxon>Syntrophobacterales</taxon>
        <taxon>Syntrophobacteraceae</taxon>
        <taxon>Syntrophobacter</taxon>
    </lineage>
</organism>
<dbReference type="GO" id="GO:0020037">
    <property type="term" value="F:heme binding"/>
    <property type="evidence" value="ECO:0007669"/>
    <property type="project" value="TreeGrafter"/>
</dbReference>
<dbReference type="InParanoid" id="A0LMN1"/>
<evidence type="ECO:0000256" key="5">
    <source>
        <dbReference type="ARBA" id="ARBA00022617"/>
    </source>
</evidence>
<evidence type="ECO:0000256" key="8">
    <source>
        <dbReference type="ARBA" id="ARBA00022982"/>
    </source>
</evidence>
<evidence type="ECO:0000256" key="12">
    <source>
        <dbReference type="PIRNR" id="PIRNR006446"/>
    </source>
</evidence>
<dbReference type="KEGG" id="sfu:Sfum_3051"/>
<feature type="transmembrane region" description="Helical" evidence="12">
    <location>
        <begin position="405"/>
        <end position="432"/>
    </location>
</feature>
<name>A0LMN1_SYNFM</name>
<feature type="transmembrane region" description="Helical" evidence="12">
    <location>
        <begin position="57"/>
        <end position="74"/>
    </location>
</feature>
<evidence type="ECO:0000256" key="4">
    <source>
        <dbReference type="ARBA" id="ARBA00022475"/>
    </source>
</evidence>
<evidence type="ECO:0000313" key="14">
    <source>
        <dbReference type="EMBL" id="ABK18725.1"/>
    </source>
</evidence>
<dbReference type="eggNOG" id="COG1271">
    <property type="taxonomic scope" value="Bacteria"/>
</dbReference>
<dbReference type="EMBL" id="CP000478">
    <property type="protein sequence ID" value="ABK18725.1"/>
    <property type="molecule type" value="Genomic_DNA"/>
</dbReference>
<gene>
    <name evidence="13" type="ordered locus">Sfum_3009</name>
    <name evidence="14" type="ordered locus">Sfum_3051</name>
</gene>
<dbReference type="Proteomes" id="UP000001784">
    <property type="component" value="Chromosome"/>
</dbReference>
<evidence type="ECO:0000256" key="7">
    <source>
        <dbReference type="ARBA" id="ARBA00022723"/>
    </source>
</evidence>
<protein>
    <submittedName>
        <fullName evidence="13">Cytochrome bd ubiquinol oxidase, subunit I</fullName>
    </submittedName>
</protein>
<feature type="transmembrane region" description="Helical" evidence="12">
    <location>
        <begin position="221"/>
        <end position="238"/>
    </location>
</feature>
<keyword evidence="5 12" id="KW-0349">Heme</keyword>
<evidence type="ECO:0000256" key="9">
    <source>
        <dbReference type="ARBA" id="ARBA00022989"/>
    </source>
</evidence>
<comment type="similarity">
    <text evidence="2 12">Belongs to the cytochrome ubiquinol oxidase subunit 1 family.</text>
</comment>
<dbReference type="OrthoDB" id="9807042at2"/>
<dbReference type="GO" id="GO:0046872">
    <property type="term" value="F:metal ion binding"/>
    <property type="evidence" value="ECO:0007669"/>
    <property type="project" value="UniProtKB-UniRule"/>
</dbReference>
<feature type="transmembrane region" description="Helical" evidence="12">
    <location>
        <begin position="364"/>
        <end position="385"/>
    </location>
</feature>
<keyword evidence="6 12" id="KW-0812">Transmembrane</keyword>
<keyword evidence="8 12" id="KW-0249">Electron transport</keyword>
<dbReference type="PIRSF" id="PIRSF006446">
    <property type="entry name" value="Cyt_quinol_oxidase_1"/>
    <property type="match status" value="1"/>
</dbReference>
<dbReference type="InterPro" id="IPR002585">
    <property type="entry name" value="Cyt-d_ubiquinol_oxidase_su_1"/>
</dbReference>
<evidence type="ECO:0000256" key="11">
    <source>
        <dbReference type="ARBA" id="ARBA00023136"/>
    </source>
</evidence>
<dbReference type="STRING" id="335543.Sfum_3009"/>
<dbReference type="PANTHER" id="PTHR30365">
    <property type="entry name" value="CYTOCHROME D UBIQUINOL OXIDASE"/>
    <property type="match status" value="1"/>
</dbReference>
<sequence>MDTLFDHVTLSRIQFAVTAHFHILWPVLTVGLSIFLVLMEALYLKTGDKRYYDHCRFWTKLFLLNFSIGVVSGIPMEFQFGTNWSPFSVAGGDFFGHMLGFEAAMAFMLEATFLGVMVFGWKRVSPGMHLFATSMVALGGSLSAFWIMVANSWMQTPTGGVFENGRFIITSRLDAIFNPDMPWGVSHMWVACLEVSLFVVGGLSAWYILKRRHAAFFLQSFKIAVVAAVLVAPLQILLGDGSGIAVFHHQPAKLAAIEAHWETNPPGRGAPELLIAWPNQEEQKNDWAIGIPNGLSLLVTHSWTGPVKGLKEFPRSDQPPVTPLFYAFRVMVGIGFLLFFLVIWTLWAWKRGDLTPDRLPTRKWLLYSWIGAVPLSYLAMETGWITREIGRQPWILYNLLRTSDAATMIPAATVGTSLLTFAILYPLLFILFMGFARRIIVKGPDTHAG</sequence>
<feature type="transmembrane region" description="Helical" evidence="12">
    <location>
        <begin position="94"/>
        <end position="118"/>
    </location>
</feature>
<dbReference type="GO" id="GO:0016682">
    <property type="term" value="F:oxidoreductase activity, acting on diphenols and related substances as donors, oxygen as acceptor"/>
    <property type="evidence" value="ECO:0007669"/>
    <property type="project" value="TreeGrafter"/>
</dbReference>